<reference evidence="2" key="1">
    <citation type="journal article" date="2018" name="Genome Biol.">
        <title>SKESA: strategic k-mer extension for scrupulous assemblies.</title>
        <authorList>
            <person name="Souvorov A."/>
            <person name="Agarwala R."/>
            <person name="Lipman D.J."/>
        </authorList>
    </citation>
    <scope>NUCLEOTIDE SEQUENCE</scope>
    <source>
        <strain evidence="2">O50</strain>
    </source>
</reference>
<reference evidence="4" key="2">
    <citation type="submission" date="2020-06" db="EMBL/GenBank/DDBJ databases">
        <title>REHAB project genomes.</title>
        <authorList>
            <person name="Shaw L.P."/>
        </authorList>
    </citation>
    <scope>NUCLEOTIDE SEQUENCE [LARGE SCALE GENOMIC DNA]</scope>
    <source>
        <strain evidence="4">RHBSTW-00370</strain>
        <plasmid evidence="4">prhbstw-00370_3</plasmid>
    </source>
</reference>
<reference evidence="2" key="3">
    <citation type="submission" date="2020-09" db="EMBL/GenBank/DDBJ databases">
        <authorList>
            <consortium name="NCBI Pathogen Detection Project"/>
        </authorList>
    </citation>
    <scope>NUCLEOTIDE SEQUENCE</scope>
    <source>
        <strain evidence="2">O50</strain>
    </source>
</reference>
<geneLocation type="plasmid" evidence="4">
    <name>prhbstw-00370_3</name>
</geneLocation>
<organism evidence="2">
    <name type="scientific">Citrobacter freundii</name>
    <dbReference type="NCBI Taxonomy" id="546"/>
    <lineage>
        <taxon>Bacteria</taxon>
        <taxon>Pseudomonadati</taxon>
        <taxon>Pseudomonadota</taxon>
        <taxon>Gammaproteobacteria</taxon>
        <taxon>Enterobacterales</taxon>
        <taxon>Enterobacteriaceae</taxon>
        <taxon>Citrobacter</taxon>
        <taxon>Citrobacter freundii complex</taxon>
    </lineage>
</organism>
<dbReference type="Proteomes" id="UP000855471">
    <property type="component" value="Unassembled WGS sequence"/>
</dbReference>
<feature type="transmembrane region" description="Helical" evidence="1">
    <location>
        <begin position="166"/>
        <end position="187"/>
    </location>
</feature>
<keyword evidence="1" id="KW-0472">Membrane</keyword>
<keyword evidence="3" id="KW-0614">Plasmid</keyword>
<accession>A0A7D6YMU6</accession>
<evidence type="ECO:0000256" key="1">
    <source>
        <dbReference type="SAM" id="Phobius"/>
    </source>
</evidence>
<dbReference type="EMBL" id="CP056575">
    <property type="protein sequence ID" value="QLV33514.1"/>
    <property type="molecule type" value="Genomic_DNA"/>
</dbReference>
<evidence type="ECO:0000313" key="2">
    <source>
        <dbReference type="EMBL" id="HAT3900851.1"/>
    </source>
</evidence>
<keyword evidence="1" id="KW-1133">Transmembrane helix</keyword>
<dbReference type="AlphaFoldDB" id="A0A7D6YMU6"/>
<feature type="transmembrane region" description="Helical" evidence="1">
    <location>
        <begin position="123"/>
        <end position="146"/>
    </location>
</feature>
<feature type="transmembrane region" description="Helical" evidence="1">
    <location>
        <begin position="12"/>
        <end position="35"/>
    </location>
</feature>
<dbReference type="RefSeq" id="WP_071687464.1">
    <property type="nucleotide sequence ID" value="NZ_BPFK01000056.1"/>
</dbReference>
<protein>
    <submittedName>
        <fullName evidence="2">Uncharacterized protein</fullName>
    </submittedName>
</protein>
<dbReference type="EMBL" id="DACSXJ010000077">
    <property type="protein sequence ID" value="HAT3900851.1"/>
    <property type="molecule type" value="Genomic_DNA"/>
</dbReference>
<gene>
    <name evidence="3" type="ORF">HV178_26480</name>
    <name evidence="2" type="ORF">I9Y29_005358</name>
</gene>
<geneLocation type="plasmid" evidence="3">
    <name>pRHBSTW-00370_3</name>
</geneLocation>
<name>A0A7D6YMU6_CITFR</name>
<evidence type="ECO:0000313" key="3">
    <source>
        <dbReference type="EMBL" id="QLV33514.1"/>
    </source>
</evidence>
<evidence type="ECO:0000313" key="4">
    <source>
        <dbReference type="Proteomes" id="UP000512222"/>
    </source>
</evidence>
<feature type="transmembrane region" description="Helical" evidence="1">
    <location>
        <begin position="41"/>
        <end position="61"/>
    </location>
</feature>
<sequence length="236" mass="26976">MSFFSYFRLRTAQQVLCVSYSVPLAIFLTTAFSPFGTWSGLWFFNYVVVLMALSWGGLALYTRETDRVRQLADSREVTIRNGRRVVVARMKAHEKAQLVWEVLLDDDVIRRQLQVWWHGTARFLVFSIRYLPAAVLMTVWLVFWLIPDVAGEIVEQIRECPADRVVRWAAGALTSMYVITGLAWVIWNVQMDRLPVNCFREAFLAKVAAYQQCGDEMSASGTDAPAAHTELRVDGK</sequence>
<proteinExistence type="predicted"/>
<dbReference type="Proteomes" id="UP000512222">
    <property type="component" value="Plasmid pRHBSTW-00370_3"/>
</dbReference>
<keyword evidence="1" id="KW-0812">Transmembrane</keyword>
<reference evidence="3" key="4">
    <citation type="journal article" date="2021" name="Microb. Genom.">
        <title>A genomic epidemiological study shows that prevalence of antimicrobial resistance in Enterobacterales is associated with the livestock host, as well as antimicrobial usage.</title>
        <authorList>
            <person name="AbuOun M."/>
            <person name="Jones H."/>
            <person name="Stubberfield E."/>
            <person name="Gilson D."/>
            <person name="Shaw L.P."/>
            <person name="Hubbard A.T.M."/>
            <person name="Chau K.K."/>
            <person name="Sebra R."/>
            <person name="Peto T.E.A."/>
            <person name="Crook D.W."/>
            <person name="Read D.S."/>
            <person name="Gweon H.S."/>
            <person name="Walker A.S."/>
            <person name="Stoesser N."/>
            <person name="Smith R.P."/>
            <person name="Anjum M.F."/>
            <person name="On Behalf Of The Rehab Consortium."/>
        </authorList>
    </citation>
    <scope>NUCLEOTIDE SEQUENCE</scope>
    <source>
        <strain evidence="3">RHBSTW-00370</strain>
    </source>
</reference>